<comment type="caution">
    <text evidence="1">The sequence shown here is derived from an EMBL/GenBank/DDBJ whole genome shotgun (WGS) entry which is preliminary data.</text>
</comment>
<gene>
    <name evidence="1" type="ORF">RPERSI_LOCUS36712</name>
</gene>
<accession>A0ACA9T0U5</accession>
<organism evidence="1 2">
    <name type="scientific">Racocetra persica</name>
    <dbReference type="NCBI Taxonomy" id="160502"/>
    <lineage>
        <taxon>Eukaryota</taxon>
        <taxon>Fungi</taxon>
        <taxon>Fungi incertae sedis</taxon>
        <taxon>Mucoromycota</taxon>
        <taxon>Glomeromycotina</taxon>
        <taxon>Glomeromycetes</taxon>
        <taxon>Diversisporales</taxon>
        <taxon>Gigasporaceae</taxon>
        <taxon>Racocetra</taxon>
    </lineage>
</organism>
<dbReference type="EMBL" id="CAJVQC010177777">
    <property type="protein sequence ID" value="CAG8851732.1"/>
    <property type="molecule type" value="Genomic_DNA"/>
</dbReference>
<feature type="non-terminal residue" evidence="1">
    <location>
        <position position="1"/>
    </location>
</feature>
<evidence type="ECO:0000313" key="2">
    <source>
        <dbReference type="Proteomes" id="UP000789920"/>
    </source>
</evidence>
<sequence length="125" mass="14945">FWKLISDLVDTFSQSDSSHKLFLNAPELYETGFQRLFSCYEEGIDRLYKILKQDVHKTKIQNVKGHRARNVTTYKWQNLQEIDKSKIKKKIKKQVSQPNTVDIKKPYHKCQTTEKEKKNTRTYSF</sequence>
<keyword evidence="2" id="KW-1185">Reference proteome</keyword>
<name>A0ACA9T0U5_9GLOM</name>
<evidence type="ECO:0000313" key="1">
    <source>
        <dbReference type="EMBL" id="CAG8851732.1"/>
    </source>
</evidence>
<reference evidence="1" key="1">
    <citation type="submission" date="2021-06" db="EMBL/GenBank/DDBJ databases">
        <authorList>
            <person name="Kallberg Y."/>
            <person name="Tangrot J."/>
            <person name="Rosling A."/>
        </authorList>
    </citation>
    <scope>NUCLEOTIDE SEQUENCE</scope>
    <source>
        <strain evidence="1">MA461A</strain>
    </source>
</reference>
<proteinExistence type="predicted"/>
<protein>
    <submittedName>
        <fullName evidence="1">13785_t:CDS:1</fullName>
    </submittedName>
</protein>
<dbReference type="Proteomes" id="UP000789920">
    <property type="component" value="Unassembled WGS sequence"/>
</dbReference>